<evidence type="ECO:0000313" key="1">
    <source>
        <dbReference type="EMBL" id="GAA3598533.1"/>
    </source>
</evidence>
<comment type="caution">
    <text evidence="1">The sequence shown here is derived from an EMBL/GenBank/DDBJ whole genome shotgun (WGS) entry which is preliminary data.</text>
</comment>
<sequence>MSPELPLKMRAGAMPAEIWPPDGPRLCVRPKHTWPGYVEDSTYLSSMVVMVSPTPDLQPSRGQSEQERIC</sequence>
<reference evidence="2" key="1">
    <citation type="journal article" date="2019" name="Int. J. Syst. Evol. Microbiol.">
        <title>The Global Catalogue of Microorganisms (GCM) 10K type strain sequencing project: providing services to taxonomists for standard genome sequencing and annotation.</title>
        <authorList>
            <consortium name="The Broad Institute Genomics Platform"/>
            <consortium name="The Broad Institute Genome Sequencing Center for Infectious Disease"/>
            <person name="Wu L."/>
            <person name="Ma J."/>
        </authorList>
    </citation>
    <scope>NUCLEOTIDE SEQUENCE [LARGE SCALE GENOMIC DNA]</scope>
    <source>
        <strain evidence="2">JCM 16928</strain>
    </source>
</reference>
<keyword evidence="2" id="KW-1185">Reference proteome</keyword>
<evidence type="ECO:0000313" key="2">
    <source>
        <dbReference type="Proteomes" id="UP001501222"/>
    </source>
</evidence>
<name>A0ABP6Z4I7_9ACTN</name>
<protein>
    <submittedName>
        <fullName evidence="1">Uncharacterized protein</fullName>
    </submittedName>
</protein>
<proteinExistence type="predicted"/>
<accession>A0ABP6Z4I7</accession>
<dbReference type="Proteomes" id="UP001501222">
    <property type="component" value="Unassembled WGS sequence"/>
</dbReference>
<dbReference type="RefSeq" id="WP_344850187.1">
    <property type="nucleotide sequence ID" value="NZ_BAABAA010000022.1"/>
</dbReference>
<dbReference type="EMBL" id="BAABAA010000022">
    <property type="protein sequence ID" value="GAA3598533.1"/>
    <property type="molecule type" value="Genomic_DNA"/>
</dbReference>
<gene>
    <name evidence="1" type="ORF">GCM10022235_82910</name>
</gene>
<organism evidence="1 2">
    <name type="scientific">Kribbella ginsengisoli</name>
    <dbReference type="NCBI Taxonomy" id="363865"/>
    <lineage>
        <taxon>Bacteria</taxon>
        <taxon>Bacillati</taxon>
        <taxon>Actinomycetota</taxon>
        <taxon>Actinomycetes</taxon>
        <taxon>Propionibacteriales</taxon>
        <taxon>Kribbellaceae</taxon>
        <taxon>Kribbella</taxon>
    </lineage>
</organism>